<evidence type="ECO:0000256" key="5">
    <source>
        <dbReference type="SAM" id="Coils"/>
    </source>
</evidence>
<evidence type="ECO:0000256" key="4">
    <source>
        <dbReference type="ARBA" id="ARBA00022679"/>
    </source>
</evidence>
<dbReference type="GO" id="GO:0032259">
    <property type="term" value="P:methylation"/>
    <property type="evidence" value="ECO:0007669"/>
    <property type="project" value="UniProtKB-KW"/>
</dbReference>
<sequence>MASSPLGPNASAPDSPKSDRSSSPPPQLDPSTLALLNSFYQEQEQAEQQFRELEEKAHQRLLKTKMAEGGESAEGADEGEQDRMMSVDEFRALFGEDWQLSQFWYSTSFATHLCRFIHSFATPSTRIAFLCCPTSYVAFQHQNPLPDVWLLEYDGRFGLVGQEKFVHYDLEEPDKIPQSLRGTVDIAIADPPFLNEITNRHLSSALKHLLKPSGKLILLTSTSVESLPQIYASPPIGPLHETTLRVEHAGGIRNEFRVWTSWRFEGEREGVRLVDGP</sequence>
<feature type="region of interest" description="Disordered" evidence="6">
    <location>
        <begin position="1"/>
        <end position="32"/>
    </location>
</feature>
<dbReference type="EMBL" id="CENE01000003">
    <property type="protein sequence ID" value="CEQ39375.1"/>
    <property type="molecule type" value="Genomic_DNA"/>
</dbReference>
<reference evidence="8" key="1">
    <citation type="submission" date="2015-02" db="EMBL/GenBank/DDBJ databases">
        <authorList>
            <person name="Gon?alves P."/>
        </authorList>
    </citation>
    <scope>NUCLEOTIDE SEQUENCE [LARGE SCALE GENOMIC DNA]</scope>
</reference>
<keyword evidence="3" id="KW-0489">Methyltransferase</keyword>
<dbReference type="AlphaFoldDB" id="A0A0D6EIG3"/>
<dbReference type="GO" id="GO:0005737">
    <property type="term" value="C:cytoplasm"/>
    <property type="evidence" value="ECO:0007669"/>
    <property type="project" value="UniProtKB-SubCell"/>
</dbReference>
<keyword evidence="2" id="KW-0963">Cytoplasm</keyword>
<name>A0A0D6EIG3_SPOSA</name>
<dbReference type="Gene3D" id="3.40.50.150">
    <property type="entry name" value="Vaccinia Virus protein VP39"/>
    <property type="match status" value="1"/>
</dbReference>
<dbReference type="InterPro" id="IPR029063">
    <property type="entry name" value="SAM-dependent_MTases_sf"/>
</dbReference>
<evidence type="ECO:0000313" key="7">
    <source>
        <dbReference type="EMBL" id="CEQ39375.1"/>
    </source>
</evidence>
<keyword evidence="5" id="KW-0175">Coiled coil</keyword>
<evidence type="ECO:0000313" key="8">
    <source>
        <dbReference type="Proteomes" id="UP000243876"/>
    </source>
</evidence>
<protein>
    <submittedName>
        <fullName evidence="7">SPOSA6832_00893-mRNA-1:cds</fullName>
    </submittedName>
</protein>
<gene>
    <name evidence="7" type="primary">SPOSA6832_00893</name>
</gene>
<comment type="subcellular location">
    <subcellularLocation>
        <location evidence="1">Cytoplasm</location>
    </subcellularLocation>
</comment>
<dbReference type="Pfam" id="PF10237">
    <property type="entry name" value="N6-adenineMlase"/>
    <property type="match status" value="1"/>
</dbReference>
<dbReference type="GO" id="GO:0016279">
    <property type="term" value="F:protein-lysine N-methyltransferase activity"/>
    <property type="evidence" value="ECO:0007669"/>
    <property type="project" value="InterPro"/>
</dbReference>
<keyword evidence="8" id="KW-1185">Reference proteome</keyword>
<dbReference type="PANTHER" id="PTHR13200">
    <property type="entry name" value="EEF1A LYSINE METHYLTRANSFERASE 1"/>
    <property type="match status" value="1"/>
</dbReference>
<organism evidence="7 8">
    <name type="scientific">Sporidiobolus salmonicolor</name>
    <name type="common">Yeast-like fungus</name>
    <name type="synonym">Sporobolomyces salmonicolor</name>
    <dbReference type="NCBI Taxonomy" id="5005"/>
    <lineage>
        <taxon>Eukaryota</taxon>
        <taxon>Fungi</taxon>
        <taxon>Dikarya</taxon>
        <taxon>Basidiomycota</taxon>
        <taxon>Pucciniomycotina</taxon>
        <taxon>Microbotryomycetes</taxon>
        <taxon>Sporidiobolales</taxon>
        <taxon>Sporidiobolaceae</taxon>
        <taxon>Sporobolomyces</taxon>
    </lineage>
</organism>
<evidence type="ECO:0000256" key="2">
    <source>
        <dbReference type="ARBA" id="ARBA00022490"/>
    </source>
</evidence>
<feature type="coiled-coil region" evidence="5">
    <location>
        <begin position="36"/>
        <end position="63"/>
    </location>
</feature>
<evidence type="ECO:0000256" key="1">
    <source>
        <dbReference type="ARBA" id="ARBA00004496"/>
    </source>
</evidence>
<dbReference type="PANTHER" id="PTHR13200:SF0">
    <property type="entry name" value="EEF1A LYSINE METHYLTRANSFERASE 1"/>
    <property type="match status" value="1"/>
</dbReference>
<dbReference type="InterPro" id="IPR041370">
    <property type="entry name" value="Mlase_EEF1AKMT1/ZCCHC4"/>
</dbReference>
<evidence type="ECO:0000256" key="3">
    <source>
        <dbReference type="ARBA" id="ARBA00022603"/>
    </source>
</evidence>
<keyword evidence="4" id="KW-0808">Transferase</keyword>
<dbReference type="InterPro" id="IPR019369">
    <property type="entry name" value="Efm5/EEF1AKMT1"/>
</dbReference>
<evidence type="ECO:0000256" key="6">
    <source>
        <dbReference type="SAM" id="MobiDB-lite"/>
    </source>
</evidence>
<dbReference type="SUPFAM" id="SSF53335">
    <property type="entry name" value="S-adenosyl-L-methionine-dependent methyltransferases"/>
    <property type="match status" value="1"/>
</dbReference>
<dbReference type="Proteomes" id="UP000243876">
    <property type="component" value="Unassembled WGS sequence"/>
</dbReference>
<dbReference type="OrthoDB" id="206354at2759"/>
<accession>A0A0D6EIG3</accession>
<proteinExistence type="predicted"/>